<dbReference type="InterPro" id="IPR037217">
    <property type="entry name" value="Trp/Indoleamine_2_3_dOase-like"/>
</dbReference>
<proteinExistence type="predicted"/>
<dbReference type="PANTHER" id="PTHR10138:SF0">
    <property type="entry name" value="TRYPTOPHAN 2,3-DIOXYGENASE"/>
    <property type="match status" value="1"/>
</dbReference>
<gene>
    <name evidence="2" type="ORF">HOP40_00620</name>
</gene>
<dbReference type="Gene3D" id="1.20.58.480">
    <property type="match status" value="1"/>
</dbReference>
<dbReference type="GO" id="GO:0019441">
    <property type="term" value="P:L-tryptophan catabolic process to kynurenine"/>
    <property type="evidence" value="ECO:0007669"/>
    <property type="project" value="InterPro"/>
</dbReference>
<dbReference type="GO" id="GO:0004833">
    <property type="term" value="F:L-tryptophan 2,3-dioxygenase activity"/>
    <property type="evidence" value="ECO:0007669"/>
    <property type="project" value="InterPro"/>
</dbReference>
<feature type="compositionally biased region" description="Low complexity" evidence="1">
    <location>
        <begin position="44"/>
        <end position="54"/>
    </location>
</feature>
<dbReference type="GO" id="GO:0020037">
    <property type="term" value="F:heme binding"/>
    <property type="evidence" value="ECO:0007669"/>
    <property type="project" value="InterPro"/>
</dbReference>
<reference evidence="2 3" key="1">
    <citation type="submission" date="2020-05" db="EMBL/GenBank/DDBJ databases">
        <authorList>
            <person name="Mo P."/>
        </authorList>
    </citation>
    <scope>NUCLEOTIDE SEQUENCE [LARGE SCALE GENOMIC DNA]</scope>
    <source>
        <strain evidence="2 3">Gen01</strain>
    </source>
</reference>
<sequence>MTPPTDRCVVPSAVAGHGRPVGGTGEHRIPRHCTRAVDARDPAAARTYPAGSDGPPAPRRRPADRETAMTAADGPTPVRAVLDAVRRSGTAALAPAFLADLAAVRDRGVDDPFLAAFLDSVLGRHDDRFRNRTYLALPLVEELMAATGTDADDMAALLMADVVRFELTAARLPAGAGAPDRPDERTLATRLRHARRFVDLCRGANPGAVLPEPRGPVAEWLPATALPVTALHDEYFFLRVLQCHELTFTALLADVRRATGSLRGGDPDAAAAHLRHADAVFARAALLFRVVATMHPSTFHAFRVFTEGASAIQSDQYKRFEAACRRPDAARLDSDAFTNVPVVLAEVLGGQDDLTAAALAARDEDPDAPGWAGFDAALHTLEESHQRWKTTHVGLATRLLGDAHGSGYTAGVPYLRGCVRNRLFTSTA</sequence>
<dbReference type="GO" id="GO:0019442">
    <property type="term" value="P:L-tryptophan catabolic process to acetyl-CoA"/>
    <property type="evidence" value="ECO:0007669"/>
    <property type="project" value="TreeGrafter"/>
</dbReference>
<name>A0A6M6JCE7_9PSEU</name>
<dbReference type="GO" id="GO:0046872">
    <property type="term" value="F:metal ion binding"/>
    <property type="evidence" value="ECO:0007669"/>
    <property type="project" value="InterPro"/>
</dbReference>
<evidence type="ECO:0000313" key="2">
    <source>
        <dbReference type="EMBL" id="QJY44522.1"/>
    </source>
</evidence>
<dbReference type="AlphaFoldDB" id="A0A6M6JCE7"/>
<dbReference type="RefSeq" id="WP_172153896.1">
    <property type="nucleotide sequence ID" value="NZ_CP053564.1"/>
</dbReference>
<dbReference type="KEGG" id="pbro:HOP40_00620"/>
<dbReference type="Proteomes" id="UP000505377">
    <property type="component" value="Chromosome"/>
</dbReference>
<keyword evidence="3" id="KW-1185">Reference proteome</keyword>
<dbReference type="InterPro" id="IPR004981">
    <property type="entry name" value="Trp_2_3_dOase"/>
</dbReference>
<evidence type="ECO:0000256" key="1">
    <source>
        <dbReference type="SAM" id="MobiDB-lite"/>
    </source>
</evidence>
<protein>
    <recommendedName>
        <fullName evidence="4">Tryptophan 2,3-dioxygenase</fullName>
    </recommendedName>
</protein>
<evidence type="ECO:0000313" key="3">
    <source>
        <dbReference type="Proteomes" id="UP000505377"/>
    </source>
</evidence>
<evidence type="ECO:0008006" key="4">
    <source>
        <dbReference type="Google" id="ProtNLM"/>
    </source>
</evidence>
<dbReference type="PANTHER" id="PTHR10138">
    <property type="entry name" value="TRYPTOPHAN 2,3-DIOXYGENASE"/>
    <property type="match status" value="1"/>
</dbReference>
<accession>A0A6M6JCE7</accession>
<dbReference type="EMBL" id="CP053564">
    <property type="protein sequence ID" value="QJY44522.1"/>
    <property type="molecule type" value="Genomic_DNA"/>
</dbReference>
<organism evidence="2 3">
    <name type="scientific">Pseudonocardia broussonetiae</name>
    <dbReference type="NCBI Taxonomy" id="2736640"/>
    <lineage>
        <taxon>Bacteria</taxon>
        <taxon>Bacillati</taxon>
        <taxon>Actinomycetota</taxon>
        <taxon>Actinomycetes</taxon>
        <taxon>Pseudonocardiales</taxon>
        <taxon>Pseudonocardiaceae</taxon>
        <taxon>Pseudonocardia</taxon>
    </lineage>
</organism>
<feature type="region of interest" description="Disordered" evidence="1">
    <location>
        <begin position="1"/>
        <end position="75"/>
    </location>
</feature>
<dbReference type="SUPFAM" id="SSF140959">
    <property type="entry name" value="Indolic compounds 2,3-dioxygenase-like"/>
    <property type="match status" value="1"/>
</dbReference>